<evidence type="ECO:0000256" key="1">
    <source>
        <dbReference type="ARBA" id="ARBA00004172"/>
    </source>
</evidence>
<dbReference type="InterPro" id="IPR000008">
    <property type="entry name" value="C2_dom"/>
</dbReference>
<dbReference type="Gene3D" id="1.10.357.50">
    <property type="match status" value="1"/>
</dbReference>
<proteinExistence type="inferred from homology"/>
<dbReference type="GO" id="GO:0055037">
    <property type="term" value="C:recycling endosome"/>
    <property type="evidence" value="ECO:0007669"/>
    <property type="project" value="UniProtKB-SubCell"/>
</dbReference>
<evidence type="ECO:0000313" key="9">
    <source>
        <dbReference type="Proteomes" id="UP001497623"/>
    </source>
</evidence>
<evidence type="ECO:0000256" key="5">
    <source>
        <dbReference type="SAM" id="MobiDB-lite"/>
    </source>
</evidence>
<reference evidence="8 9" key="1">
    <citation type="submission" date="2024-05" db="EMBL/GenBank/DDBJ databases">
        <authorList>
            <person name="Wallberg A."/>
        </authorList>
    </citation>
    <scope>NUCLEOTIDE SEQUENCE [LARGE SCALE GENOMIC DNA]</scope>
</reference>
<protein>
    <submittedName>
        <fullName evidence="8">Uncharacterized protein</fullName>
    </submittedName>
</protein>
<dbReference type="Pfam" id="PF06292">
    <property type="entry name" value="MUN"/>
    <property type="match status" value="1"/>
</dbReference>
<dbReference type="Gene3D" id="2.60.40.150">
    <property type="entry name" value="C2 domain"/>
    <property type="match status" value="2"/>
</dbReference>
<name>A0AAV2PZS4_MEGNR</name>
<evidence type="ECO:0000256" key="2">
    <source>
        <dbReference type="ARBA" id="ARBA00004603"/>
    </source>
</evidence>
<feature type="region of interest" description="Disordered" evidence="5">
    <location>
        <begin position="294"/>
        <end position="344"/>
    </location>
</feature>
<feature type="region of interest" description="Disordered" evidence="5">
    <location>
        <begin position="1465"/>
        <end position="1491"/>
    </location>
</feature>
<dbReference type="Pfam" id="PF00168">
    <property type="entry name" value="C2"/>
    <property type="match status" value="2"/>
</dbReference>
<dbReference type="InterPro" id="IPR052095">
    <property type="entry name" value="UNC-13_domain"/>
</dbReference>
<organism evidence="8 9">
    <name type="scientific">Meganyctiphanes norvegica</name>
    <name type="common">Northern krill</name>
    <name type="synonym">Thysanopoda norvegica</name>
    <dbReference type="NCBI Taxonomy" id="48144"/>
    <lineage>
        <taxon>Eukaryota</taxon>
        <taxon>Metazoa</taxon>
        <taxon>Ecdysozoa</taxon>
        <taxon>Arthropoda</taxon>
        <taxon>Crustacea</taxon>
        <taxon>Multicrustacea</taxon>
        <taxon>Malacostraca</taxon>
        <taxon>Eumalacostraca</taxon>
        <taxon>Eucarida</taxon>
        <taxon>Euphausiacea</taxon>
        <taxon>Euphausiidae</taxon>
        <taxon>Meganyctiphanes</taxon>
    </lineage>
</organism>
<feature type="compositionally biased region" description="Polar residues" evidence="5">
    <location>
        <begin position="48"/>
        <end position="69"/>
    </location>
</feature>
<feature type="region of interest" description="Disordered" evidence="5">
    <location>
        <begin position="19"/>
        <end position="69"/>
    </location>
</feature>
<dbReference type="EMBL" id="CAXKWB010002414">
    <property type="protein sequence ID" value="CAL4066916.1"/>
    <property type="molecule type" value="Genomic_DNA"/>
</dbReference>
<dbReference type="SMART" id="SM00239">
    <property type="entry name" value="C2"/>
    <property type="match status" value="2"/>
</dbReference>
<dbReference type="GO" id="GO:0005770">
    <property type="term" value="C:late endosome"/>
    <property type="evidence" value="ECO:0007669"/>
    <property type="project" value="UniProtKB-SubCell"/>
</dbReference>
<feature type="non-terminal residue" evidence="8">
    <location>
        <position position="1491"/>
    </location>
</feature>
<keyword evidence="9" id="KW-1185">Reference proteome</keyword>
<dbReference type="Proteomes" id="UP001497623">
    <property type="component" value="Unassembled WGS sequence"/>
</dbReference>
<feature type="compositionally biased region" description="Polar residues" evidence="5">
    <location>
        <begin position="204"/>
        <end position="214"/>
    </location>
</feature>
<evidence type="ECO:0000256" key="3">
    <source>
        <dbReference type="ARBA" id="ARBA00005823"/>
    </source>
</evidence>
<dbReference type="GO" id="GO:0099503">
    <property type="term" value="C:secretory vesicle"/>
    <property type="evidence" value="ECO:0007669"/>
    <property type="project" value="TreeGrafter"/>
</dbReference>
<comment type="similarity">
    <text evidence="3">Belongs to the unc-13 family.</text>
</comment>
<dbReference type="PROSITE" id="PS50004">
    <property type="entry name" value="C2"/>
    <property type="match status" value="2"/>
</dbReference>
<feature type="domain" description="C2" evidence="6">
    <location>
        <begin position="461"/>
        <end position="584"/>
    </location>
</feature>
<feature type="domain" description="MHD1" evidence="7">
    <location>
        <begin position="927"/>
        <end position="1048"/>
    </location>
</feature>
<feature type="region of interest" description="Disordered" evidence="5">
    <location>
        <begin position="157"/>
        <end position="231"/>
    </location>
</feature>
<dbReference type="InterPro" id="IPR035892">
    <property type="entry name" value="C2_domain_sf"/>
</dbReference>
<gene>
    <name evidence="8" type="ORF">MNOR_LOCUS6029</name>
</gene>
<evidence type="ECO:0000256" key="4">
    <source>
        <dbReference type="ARBA" id="ARBA00022483"/>
    </source>
</evidence>
<keyword evidence="4" id="KW-0268">Exocytosis</keyword>
<dbReference type="GO" id="GO:0006887">
    <property type="term" value="P:exocytosis"/>
    <property type="evidence" value="ECO:0007669"/>
    <property type="project" value="UniProtKB-KW"/>
</dbReference>
<accession>A0AAV2PZS4</accession>
<feature type="compositionally biased region" description="Polar residues" evidence="5">
    <location>
        <begin position="324"/>
        <end position="340"/>
    </location>
</feature>
<dbReference type="CDD" id="cd00030">
    <property type="entry name" value="C2"/>
    <property type="match status" value="1"/>
</dbReference>
<evidence type="ECO:0000259" key="7">
    <source>
        <dbReference type="PROSITE" id="PS51258"/>
    </source>
</evidence>
<evidence type="ECO:0000259" key="6">
    <source>
        <dbReference type="PROSITE" id="PS50004"/>
    </source>
</evidence>
<feature type="domain" description="C2" evidence="6">
    <location>
        <begin position="1269"/>
        <end position="1419"/>
    </location>
</feature>
<sequence length="1491" mass="168111">MSSMSPDIENYMQSLKSNYVEESLNEDTKQYVEGCTDPLNETNDNDKQSQVISKSNPSENNLGNTDTMISTTPVSLPQVYNAVIPKPIGLVHAVNEGDQPPIPAPRTKRGRYGYSTGYGQAKSVHPTSAPVPDASYYKAGIYDLDYTTNEHIYQEITEKGSMAGTVPRPSPRNKKGRRTPSVPQLAQSAPTTPSKPPSTISIPQEISISQNPEWIQQRGPIPSPRTRKGRSTMSLNTLYNESTISITKKNLMCPKNDSMASLPTVSMTSPEQFYSGKAASISYGFSTGTPTVPVKAPPSPPMRQKKASQTSLPSAMAEEEKFNRQQTNRTSLRETSTNEKPSFRRIPSRRRTIATEGQQEIIRTAVKQQQHQMMGLLVALGLDDSTTKQSEAQLSDVVYSVHSLMGREGHGTWLVTDHLVNGRTYIRSGALDGEEGVVGKDVSVSLAQVLGLLQEAYTVTPEVLSRLSEEANNRKPPEVNLYVSLKEGRDLRPRTVKGTCNPYCSVSIPSTGDTHRTRLERDTLSPRWNQDFTLRITNLQKDVVKFEVVHEHSDVDAKQVTAVKNLKGLKNLIQTTTAQVQQRGTHQLGSIVIPLKDIGEGGVDGWYTLHKDGDMTKMRGELHLNARVASTTQLGESGGRSSYEALLTRLIHNHLATATNNNQDESNWSTPWQGQLSEVASAILAQHAIVLDLNDADRQLSWWVVGSKVPLPSINAKWTLSQLRKVQTALAKGNYEGDSLDELRASFIHFLKSNKDRFRNLHKEFPPSSGVLSEHQLTFTLKALQSLECHSETRKLLDFENIPEISDAVNQAITAHCKNWWKVLLEEKLRGVRTADEQINRVIPITSECFTFLTAAYKPYNIIFMKEMNIPYFKDCYLYLTNQIKPCVRPLLMNIYNRMPALKDAEEQDPEEENQKQFALSVGTSLWQLYRNLGRLHMLGEQLPFEARQESGVKEYHRWFSKGVMRWLEVAVHRANTMIKKAVELDNFTPIDDFCNFSSSITDTIAIFHDVKNWWAKLDWPDAENSGMLLSKILDDICSCSTNYSDLLQDKVDTMFQRQGSSQLNISQEICVGLNNIEKVRRELTSLPELFGLEIVVEKIRIKTGEDNASNQLEATVHRIIQSSAENMEAKIQEFMELVLEKITPTLERAVTAACESGMEKPLLDDFLDHDIKMLHDHLEPCNFERFLFRLWEITISLFHKVITRNTEKCSDNNTVCMGLFTIFHQLIEFCRINGITKITVRSYISLVELLENLRMSSEALICKYYDERNEEQSLHTMTQKAQCVVKMYFTRQGRLTTEVIMAKDMVIEGDSGSIGSQIGLHAPHPAQAVDSYVKVQLVPAEWFPNSDIRKTRTQRKCDPAVYEETFHFDINPTDDGVKKGMLLFTLKDHNLGRSNTFIGEVVVPLSSLTHVDSSETHLVKPSYLKMTTPGLDIGYQSLNALHYRTADKIAVSFLKKVSKRLPETRKGTSLKPDDERSRERSPKIIDRLKL</sequence>
<dbReference type="SUPFAM" id="SSF49562">
    <property type="entry name" value="C2 domain (Calcium/lipid-binding domain, CaLB)"/>
    <property type="match status" value="2"/>
</dbReference>
<dbReference type="InterPro" id="IPR010439">
    <property type="entry name" value="MUN_dom"/>
</dbReference>
<evidence type="ECO:0000313" key="8">
    <source>
        <dbReference type="EMBL" id="CAL4066916.1"/>
    </source>
</evidence>
<dbReference type="PANTHER" id="PTHR45999:SF4">
    <property type="entry name" value="UNC-13-4A, ISOFORM B"/>
    <property type="match status" value="1"/>
</dbReference>
<comment type="subcellular location">
    <subcellularLocation>
        <location evidence="2">Late endosome</location>
    </subcellularLocation>
    <subcellularLocation>
        <location evidence="1">Recycling endosome</location>
    </subcellularLocation>
</comment>
<dbReference type="InterPro" id="IPR014770">
    <property type="entry name" value="Munc13_1"/>
</dbReference>
<dbReference type="PROSITE" id="PS51258">
    <property type="entry name" value="MHD1"/>
    <property type="match status" value="1"/>
</dbReference>
<comment type="caution">
    <text evidence="8">The sequence shown here is derived from an EMBL/GenBank/DDBJ whole genome shotgun (WGS) entry which is preliminary data.</text>
</comment>
<dbReference type="PANTHER" id="PTHR45999">
    <property type="entry name" value="UNC-13-4A, ISOFORM B"/>
    <property type="match status" value="1"/>
</dbReference>